<dbReference type="AlphaFoldDB" id="Q93513"/>
<dbReference type="UCSC" id="F15D4.5">
    <property type="organism name" value="c. elegans"/>
</dbReference>
<feature type="compositionally biased region" description="Basic and acidic residues" evidence="1">
    <location>
        <begin position="461"/>
        <end position="472"/>
    </location>
</feature>
<dbReference type="HOGENOM" id="CLU_553465_0_0_1"/>
<dbReference type="GeneID" id="174969"/>
<name>Q93513_CAEEL</name>
<dbReference type="OMA" id="HYEMATI"/>
<dbReference type="CTD" id="174969"/>
<dbReference type="OrthoDB" id="5911549at2759"/>
<dbReference type="RefSeq" id="NP_496806.2">
    <property type="nucleotide sequence ID" value="NM_064405.2"/>
</dbReference>
<dbReference type="PhylomeDB" id="Q93513"/>
<gene>
    <name evidence="2" type="ORF">CELE_F15D4.5</name>
    <name evidence="2 4" type="ORF">F15D4.5</name>
</gene>
<feature type="compositionally biased region" description="Polar residues" evidence="1">
    <location>
        <begin position="480"/>
        <end position="491"/>
    </location>
</feature>
<dbReference type="PaxDb" id="6239-F15D4.5"/>
<dbReference type="KEGG" id="cel:CELE_F15D4.5"/>
<reference evidence="2 3" key="1">
    <citation type="journal article" date="1998" name="Science">
        <title>Genome sequence of the nematode C. elegans: a platform for investigating biology.</title>
        <authorList>
            <consortium name="The C. elegans sequencing consortium"/>
            <person name="Sulson J.E."/>
            <person name="Waterston R."/>
        </authorList>
    </citation>
    <scope>NUCLEOTIDE SEQUENCE [LARGE SCALE GENOMIC DNA]</scope>
    <source>
        <strain evidence="2 3">Bristol N2</strain>
    </source>
</reference>
<feature type="compositionally biased region" description="Basic and acidic residues" evidence="1">
    <location>
        <begin position="33"/>
        <end position="42"/>
    </location>
</feature>
<evidence type="ECO:0000256" key="1">
    <source>
        <dbReference type="SAM" id="MobiDB-lite"/>
    </source>
</evidence>
<dbReference type="WormBase" id="F15D4.5">
    <property type="protein sequence ID" value="CE36131"/>
    <property type="gene ID" value="WBGene00008862"/>
</dbReference>
<dbReference type="InParanoid" id="Q93513"/>
<keyword evidence="3" id="KW-1185">Reference proteome</keyword>
<organism evidence="2 3">
    <name type="scientific">Caenorhabditis elegans</name>
    <dbReference type="NCBI Taxonomy" id="6239"/>
    <lineage>
        <taxon>Eukaryota</taxon>
        <taxon>Metazoa</taxon>
        <taxon>Ecdysozoa</taxon>
        <taxon>Nematoda</taxon>
        <taxon>Chromadorea</taxon>
        <taxon>Rhabditida</taxon>
        <taxon>Rhabditina</taxon>
        <taxon>Rhabditomorpha</taxon>
        <taxon>Rhabditoidea</taxon>
        <taxon>Rhabditidae</taxon>
        <taxon>Peloderinae</taxon>
        <taxon>Caenorhabditis</taxon>
    </lineage>
</organism>
<dbReference type="STRING" id="6239.F15D4.5.1"/>
<evidence type="ECO:0000313" key="3">
    <source>
        <dbReference type="Proteomes" id="UP000001940"/>
    </source>
</evidence>
<dbReference type="AGR" id="WB:WBGene00008862"/>
<sequence>MPKKQREKAGNHTINMDPRAKPTQESGNQYYQQKEDENHHIFAEVPTKGISCENTIPEAILDEEKETREDPQFISEMIEQRGTTNTNAASETARHYEMATISIEKETDQPAEISEPLQKPAELFPKPPPMSIHSDNSSPLKVDDKLSDNSEDHNSIFECTPEKLLPTDHPKTDKVPSKVVETSIKTIGKAKAPPFEDRWAIITNKLEERNKDVEKLTTKLNRVEQAHQNTYELITKIDKTVIDNIRCTKDVAKIVKQLVENINSTHAVNKEIQNDKNSTLAEAKRTITLANSTINSNKDWNNNTQEAINRHVCHLSTILPRMEAALHQPSGYYVQYQQENPVTKQGNVAPKWNEYNPPKDAIENTNKGVENTCAFCGLKNHTSEQCRRVSTWFDRREKLTEQKKCHQCLEVYETVEFCGTRDNHTNCPMENTFCKYCKTLKGNQPGWKEAAAHHPAVCEHAPKEHNTHEPPMKKGRIMSKRTTSNRGGRQT</sequence>
<feature type="region of interest" description="Disordered" evidence="1">
    <location>
        <begin position="120"/>
        <end position="152"/>
    </location>
</feature>
<evidence type="ECO:0000313" key="2">
    <source>
        <dbReference type="EMBL" id="CAB02488.2"/>
    </source>
</evidence>
<evidence type="ECO:0007829" key="5">
    <source>
        <dbReference type="PeptideAtlas" id="Q93513"/>
    </source>
</evidence>
<dbReference type="Bgee" id="WBGene00008862">
    <property type="expression patterns" value="Expressed in embryo and 4 other cell types or tissues"/>
</dbReference>
<dbReference type="FunCoup" id="Q93513">
    <property type="interactions" value="1"/>
</dbReference>
<proteinExistence type="evidence at protein level"/>
<evidence type="ECO:0000313" key="4">
    <source>
        <dbReference type="WormBase" id="F15D4.5"/>
    </source>
</evidence>
<dbReference type="Proteomes" id="UP000001940">
    <property type="component" value="Chromosome II"/>
</dbReference>
<feature type="compositionally biased region" description="Polar residues" evidence="1">
    <location>
        <begin position="23"/>
        <end position="32"/>
    </location>
</feature>
<keyword evidence="5" id="KW-1267">Proteomics identification</keyword>
<dbReference type="EMBL" id="BX284602">
    <property type="protein sequence ID" value="CAB02488.2"/>
    <property type="molecule type" value="Genomic_DNA"/>
</dbReference>
<accession>Q93513</accession>
<protein>
    <submittedName>
        <fullName evidence="2">CCHC-type domain-containing protein</fullName>
    </submittedName>
</protein>
<dbReference type="SMR" id="Q93513"/>
<feature type="region of interest" description="Disordered" evidence="1">
    <location>
        <begin position="461"/>
        <end position="491"/>
    </location>
</feature>
<dbReference type="PIR" id="T20982">
    <property type="entry name" value="T20982"/>
</dbReference>
<feature type="region of interest" description="Disordered" evidence="1">
    <location>
        <begin position="1"/>
        <end position="46"/>
    </location>
</feature>
<dbReference type="PeptideAtlas" id="Q93513"/>
<feature type="compositionally biased region" description="Basic and acidic residues" evidence="1">
    <location>
        <begin position="141"/>
        <end position="152"/>
    </location>
</feature>